<keyword evidence="1" id="KW-0732">Signal</keyword>
<dbReference type="InterPro" id="IPR013783">
    <property type="entry name" value="Ig-like_fold"/>
</dbReference>
<name>A0ABV6XFL1_9ACTN</name>
<dbReference type="SUPFAM" id="SSF49785">
    <property type="entry name" value="Galactose-binding domain-like"/>
    <property type="match status" value="1"/>
</dbReference>
<comment type="caution">
    <text evidence="2">The sequence shown here is derived from an EMBL/GenBank/DDBJ whole genome shotgun (WGS) entry which is preliminary data.</text>
</comment>
<dbReference type="InterPro" id="IPR008979">
    <property type="entry name" value="Galactose-bd-like_sf"/>
</dbReference>
<sequence length="1167" mass="124973">MWQNLMGRVRRLRGRVITAALVLAVVLPAVPATAAADTAAPRTAGAVASAFPTVTLNQVTSSAGFVHPGIDVSAPNLLLARQEVQGGVEPWASYYAAMVKTSYASRTLTPVNHSTQVDTPGSVAFNSQGVESKFIADAFGAYTQAIQYLITGDPAYRENGMHIIRTWSHIDPAEVAPYADAHIHAGIPLMRMLAAAEIFRYSSVNATSDGYDTSWTDADTSNLTTNLITPVSSVLLDGNTYFMSQQSYPLVGELAADMFTDNRAAYDKHVEWFSVNASNPDPDANGSLVSLIRTISAKDPLNPYGHSFVQEQEMGRDQAHAWDGINALTEIARMLTVQGTRLDPVAGTVSDRSNAVSPYTFGDNRLLAGTDAYYAYMMGKTIPWIDTTGGPGKLSEAYRGRQFDPIDELYNVYEYDLGVNVAKVAPDVAKMQQQADGPQFFWGTSAYNFWNSNPDYNPDYWLSLPQQVAGQVRPQQADALVPVAQRSIALDHRSQVLVDTGQSYVRMQASDKGASIAVRTLMYPSRTGYSPVGVLIRTDGPATLTIRKNLALRPYQTVSLPDTHGQWRYVSYDMDYAVVPGSTGGENLAYYTVTGSPAVNVDVQSVNLQATSLSPPTFPQGRQVTLIGVAGQSLQRSLAATDTAGAALTYEATGLPAGATVDSSTGAFSWTPTRRQVGTARATVVASDGTTDTVLNLTLVTAPNRTTALKAAQAGFHPKATYVRSTLDAYDAAVAAVRATITTADDSTFQDGLLSVQKAVQGLQLLNPTLGDGTLAYQTLVTSSLGTTAMWNLVDSDINTTSGDLTAPFTLDFGAGFRVKASAFGLQARYNFANRSQGANVYGSNDGRTWTLLTAHETTNTAPDFQMETIPVRAEVKDKSFRFFKIQVDDPGVPTDPNYPGLSSFGELRIHGVRQETAQAVSVATLSSDDPVAGQAVNGDTVTLDLTATEPIADVNVQIEGATATVTSTDSEHWHATAVLPESVDYGRALQFTADYTTATGQTGTTVFQTTDGSALQLWNTHVLADSIAQAWVDASTPLWPGKGTTAANGWRMFDGDITTSTDTTTANGWVTVKPTDGSTLGIDAVRIHARTGYPARANGTVLQGSTDGGTTWTTFLTISGITSDQQWYIFKLPQHQSVPMLRVLDQHGGNTDIAEVQLLQFQGLPQ</sequence>
<dbReference type="Pfam" id="PF05345">
    <property type="entry name" value="He_PIG"/>
    <property type="match status" value="1"/>
</dbReference>
<dbReference type="Gene3D" id="2.60.40.10">
    <property type="entry name" value="Immunoglobulins"/>
    <property type="match status" value="1"/>
</dbReference>
<dbReference type="Proteomes" id="UP001592581">
    <property type="component" value="Unassembled WGS sequence"/>
</dbReference>
<dbReference type="RefSeq" id="WP_380562100.1">
    <property type="nucleotide sequence ID" value="NZ_JBEUKS010000001.1"/>
</dbReference>
<evidence type="ECO:0000313" key="3">
    <source>
        <dbReference type="Proteomes" id="UP001592581"/>
    </source>
</evidence>
<gene>
    <name evidence="2" type="ORF">ABUW04_02180</name>
</gene>
<organism evidence="2 3">
    <name type="scientific">Streptacidiphilus jeojiensis</name>
    <dbReference type="NCBI Taxonomy" id="3229225"/>
    <lineage>
        <taxon>Bacteria</taxon>
        <taxon>Bacillati</taxon>
        <taxon>Actinomycetota</taxon>
        <taxon>Actinomycetes</taxon>
        <taxon>Kitasatosporales</taxon>
        <taxon>Streptomycetaceae</taxon>
        <taxon>Streptacidiphilus</taxon>
    </lineage>
</organism>
<dbReference type="InterPro" id="IPR008929">
    <property type="entry name" value="Chondroitin_lyas"/>
</dbReference>
<dbReference type="Gene3D" id="2.60.120.260">
    <property type="entry name" value="Galactose-binding domain-like"/>
    <property type="match status" value="2"/>
</dbReference>
<proteinExistence type="predicted"/>
<feature type="chain" id="PRO_5045455406" evidence="1">
    <location>
        <begin position="35"/>
        <end position="1167"/>
    </location>
</feature>
<dbReference type="Gene3D" id="1.50.10.100">
    <property type="entry name" value="Chondroitin AC/alginate lyase"/>
    <property type="match status" value="1"/>
</dbReference>
<dbReference type="SUPFAM" id="SSF49313">
    <property type="entry name" value="Cadherin-like"/>
    <property type="match status" value="1"/>
</dbReference>
<keyword evidence="3" id="KW-1185">Reference proteome</keyword>
<dbReference type="EMBL" id="JBEUKS010000001">
    <property type="protein sequence ID" value="MFC1437050.1"/>
    <property type="molecule type" value="Genomic_DNA"/>
</dbReference>
<evidence type="ECO:0000256" key="1">
    <source>
        <dbReference type="SAM" id="SignalP"/>
    </source>
</evidence>
<dbReference type="InterPro" id="IPR015919">
    <property type="entry name" value="Cadherin-like_sf"/>
</dbReference>
<feature type="signal peptide" evidence="1">
    <location>
        <begin position="1"/>
        <end position="34"/>
    </location>
</feature>
<reference evidence="2 3" key="1">
    <citation type="submission" date="2024-06" db="EMBL/GenBank/DDBJ databases">
        <authorList>
            <person name="Lee S.D."/>
        </authorList>
    </citation>
    <scope>NUCLEOTIDE SEQUENCE [LARGE SCALE GENOMIC DNA]</scope>
    <source>
        <strain evidence="2 3">N1-10</strain>
    </source>
</reference>
<accession>A0ABV6XFL1</accession>
<protein>
    <submittedName>
        <fullName evidence="2">Ig domain-containing protein</fullName>
    </submittedName>
</protein>
<dbReference type="SUPFAM" id="SSF48230">
    <property type="entry name" value="Chondroitin AC/alginate lyase"/>
    <property type="match status" value="1"/>
</dbReference>
<evidence type="ECO:0000313" key="2">
    <source>
        <dbReference type="EMBL" id="MFC1437050.1"/>
    </source>
</evidence>